<dbReference type="GO" id="GO:0046872">
    <property type="term" value="F:metal ion binding"/>
    <property type="evidence" value="ECO:0007669"/>
    <property type="project" value="InterPro"/>
</dbReference>
<dbReference type="Gene3D" id="1.20.120.450">
    <property type="entry name" value="dinb family like domain"/>
    <property type="match status" value="1"/>
</dbReference>
<gene>
    <name evidence="2" type="ORF">HLY00_1397</name>
</gene>
<reference evidence="2 3" key="1">
    <citation type="submission" date="2020-05" db="EMBL/GenBank/DDBJ databases">
        <title>Draft genome sequence of Mycobacterium hippocampi DL, isolated from European seabass, Dicentrarchus labrax, reared in fish farms.</title>
        <authorList>
            <person name="Stathopoulou P."/>
            <person name="Asimakis E."/>
            <person name="Tzokas K."/>
            <person name="Batargias C."/>
            <person name="Tsiamis G."/>
        </authorList>
    </citation>
    <scope>NUCLEOTIDE SEQUENCE [LARGE SCALE GENOMIC DNA]</scope>
    <source>
        <strain evidence="2 3">DL</strain>
    </source>
</reference>
<proteinExistence type="predicted"/>
<dbReference type="InterPro" id="IPR034660">
    <property type="entry name" value="DinB/YfiT-like"/>
</dbReference>
<accession>A0A850PMS0</accession>
<dbReference type="InterPro" id="IPR017517">
    <property type="entry name" value="Maleyloyr_isom"/>
</dbReference>
<sequence>MTGTRPSAVFASAAEAFAALVRRIPDGRWDGPGLGEWDLRSLVGHTSRSLTTVSTYLQSTAEREDVTDAADYYVKIQDYAAGMGAAAVVERGRQAGRDLGADPVATIEALVPRVLSELDQVDDPLIEVIGGLGIRLSSYLPTRTFEFAVHGLDIASAVDLEFSAPQEVLAEAAALATQIGVRLGRGPAVLMALTGRRDLPSGFSVV</sequence>
<dbReference type="AlphaFoldDB" id="A0A850PMS0"/>
<feature type="domain" description="Mycothiol-dependent maleylpyruvate isomerase metal-binding" evidence="1">
    <location>
        <begin position="11"/>
        <end position="155"/>
    </location>
</feature>
<evidence type="ECO:0000259" key="1">
    <source>
        <dbReference type="Pfam" id="PF11716"/>
    </source>
</evidence>
<dbReference type="Pfam" id="PF11716">
    <property type="entry name" value="MDMPI_N"/>
    <property type="match status" value="1"/>
</dbReference>
<dbReference type="RefSeq" id="WP_178358367.1">
    <property type="nucleotide sequence ID" value="NZ_JABFYL010000019.1"/>
</dbReference>
<dbReference type="SUPFAM" id="SSF109854">
    <property type="entry name" value="DinB/YfiT-like putative metalloenzymes"/>
    <property type="match status" value="1"/>
</dbReference>
<name>A0A850PMS0_9MYCO</name>
<evidence type="ECO:0000313" key="3">
    <source>
        <dbReference type="Proteomes" id="UP000570517"/>
    </source>
</evidence>
<dbReference type="NCBIfam" id="TIGR03083">
    <property type="entry name" value="maleylpyruvate isomerase family mycothiol-dependent enzyme"/>
    <property type="match status" value="1"/>
</dbReference>
<evidence type="ECO:0000313" key="2">
    <source>
        <dbReference type="EMBL" id="NVN50007.1"/>
    </source>
</evidence>
<dbReference type="Proteomes" id="UP000570517">
    <property type="component" value="Unassembled WGS sequence"/>
</dbReference>
<dbReference type="InterPro" id="IPR024344">
    <property type="entry name" value="MDMPI_metal-binding"/>
</dbReference>
<dbReference type="EMBL" id="JABFYL010000019">
    <property type="protein sequence ID" value="NVN50007.1"/>
    <property type="molecule type" value="Genomic_DNA"/>
</dbReference>
<keyword evidence="3" id="KW-1185">Reference proteome</keyword>
<comment type="caution">
    <text evidence="2">The sequence shown here is derived from an EMBL/GenBank/DDBJ whole genome shotgun (WGS) entry which is preliminary data.</text>
</comment>
<protein>
    <recommendedName>
        <fullName evidence="1">Mycothiol-dependent maleylpyruvate isomerase metal-binding domain-containing protein</fullName>
    </recommendedName>
</protein>
<organism evidence="2 3">
    <name type="scientific">Mycolicibacterium hippocampi</name>
    <dbReference type="NCBI Taxonomy" id="659824"/>
    <lineage>
        <taxon>Bacteria</taxon>
        <taxon>Bacillati</taxon>
        <taxon>Actinomycetota</taxon>
        <taxon>Actinomycetes</taxon>
        <taxon>Mycobacteriales</taxon>
        <taxon>Mycobacteriaceae</taxon>
        <taxon>Mycolicibacterium</taxon>
    </lineage>
</organism>